<dbReference type="SMART" id="SM00382">
    <property type="entry name" value="AAA"/>
    <property type="match status" value="1"/>
</dbReference>
<dbReference type="EMBL" id="AE017199">
    <property type="protein sequence ID" value="AAR39246.1"/>
    <property type="molecule type" value="Genomic_DNA"/>
</dbReference>
<dbReference type="BioCyc" id="NEQU228908:GJB6-429-MONOMER"/>
<evidence type="ECO:0000313" key="6">
    <source>
        <dbReference type="Proteomes" id="UP000000578"/>
    </source>
</evidence>
<dbReference type="InterPro" id="IPR050764">
    <property type="entry name" value="CbbQ/NirQ/NorQ/GpvN"/>
</dbReference>
<dbReference type="Pfam" id="PF17863">
    <property type="entry name" value="AAA_lid_2"/>
    <property type="match status" value="1"/>
</dbReference>
<dbReference type="InterPro" id="IPR027417">
    <property type="entry name" value="P-loop_NTPase"/>
</dbReference>
<dbReference type="Pfam" id="PF07726">
    <property type="entry name" value="AAA_3"/>
    <property type="match status" value="1"/>
</dbReference>
<accession>Q74N18</accession>
<dbReference type="PROSITE" id="PS50052">
    <property type="entry name" value="GUANYLATE_KINASE_2"/>
    <property type="match status" value="1"/>
</dbReference>
<protein>
    <submittedName>
        <fullName evidence="5">NEQ401</fullName>
    </submittedName>
</protein>
<evidence type="ECO:0000256" key="3">
    <source>
        <dbReference type="ARBA" id="ARBA00022840"/>
    </source>
</evidence>
<evidence type="ECO:0000256" key="1">
    <source>
        <dbReference type="ARBA" id="ARBA00005799"/>
    </source>
</evidence>
<dbReference type="Gene3D" id="1.10.8.80">
    <property type="entry name" value="Magnesium chelatase subunit I, C-Terminal domain"/>
    <property type="match status" value="1"/>
</dbReference>
<sequence length="330" mass="37673">MSIFKELSDSLKQYLKEGKDPFPDIIGNKKAKEDVISCLLSGRHFLIIGPPGIGKTTLAKSIAKILPPIETDIEPYWLEGTPFPTKKTKKKKIEGIKRFVRIQGSPDLNPEDIVGTIDPTKALKYGISIESFVPGKIFRANRGVLFFDEINRAPPKIQNLLLQALEEGYVSLGPFDIDVPTDFIFIATMNPKEYEGTTELSEALMDRLDIIYLDYPETLEIEKQIVLEKGKKLVLFPDELLEKMLSFIRELRNDENLEIKPSPRASIGIYERAQAYALIRNSKKVEWQDIERAFLSVLPSRIKLKPHVAIKMDEQQYIKQLLDKDTKKKL</sequence>
<feature type="domain" description="Guanylate kinase-like" evidence="4">
    <location>
        <begin position="42"/>
        <end position="253"/>
    </location>
</feature>
<dbReference type="HOGENOM" id="CLU_914050_0_0_2"/>
<dbReference type="CDD" id="cd00009">
    <property type="entry name" value="AAA"/>
    <property type="match status" value="1"/>
</dbReference>
<dbReference type="SUPFAM" id="SSF52540">
    <property type="entry name" value="P-loop containing nucleoside triphosphate hydrolases"/>
    <property type="match status" value="1"/>
</dbReference>
<evidence type="ECO:0000259" key="4">
    <source>
        <dbReference type="PROSITE" id="PS50052"/>
    </source>
</evidence>
<dbReference type="InterPro" id="IPR008144">
    <property type="entry name" value="Guanylate_kin-like_dom"/>
</dbReference>
<dbReference type="GO" id="GO:0005524">
    <property type="term" value="F:ATP binding"/>
    <property type="evidence" value="ECO:0007669"/>
    <property type="project" value="UniProtKB-KW"/>
</dbReference>
<dbReference type="PIRSF" id="PIRSF002849">
    <property type="entry name" value="AAA_ATPase_chaperone_MoxR_prd"/>
    <property type="match status" value="1"/>
</dbReference>
<dbReference type="STRING" id="228908.NEQ401"/>
<evidence type="ECO:0000313" key="5">
    <source>
        <dbReference type="EMBL" id="AAR39246.1"/>
    </source>
</evidence>
<dbReference type="PANTHER" id="PTHR42759">
    <property type="entry name" value="MOXR FAMILY PROTEIN"/>
    <property type="match status" value="1"/>
</dbReference>
<comment type="similarity">
    <text evidence="1">Belongs to the Mg-chelatase subunits D/I family.</text>
</comment>
<dbReference type="Gene3D" id="3.40.50.300">
    <property type="entry name" value="P-loop containing nucleotide triphosphate hydrolases"/>
    <property type="match status" value="1"/>
</dbReference>
<dbReference type="Proteomes" id="UP000000578">
    <property type="component" value="Chromosome"/>
</dbReference>
<dbReference type="KEGG" id="neq:NEQ401"/>
<keyword evidence="6" id="KW-1185">Reference proteome</keyword>
<reference evidence="5 6" key="1">
    <citation type="journal article" date="2003" name="Proc. Natl. Acad. Sci. U.S.A.">
        <title>The genome of Nanoarchaeum equitans: insights into early archaeal evolution and derived parasitism.</title>
        <authorList>
            <person name="Waters E."/>
            <person name="Hohn M.J."/>
            <person name="Ahel I."/>
            <person name="Graham D.E."/>
            <person name="Adams M.D."/>
            <person name="Barnstead M."/>
            <person name="Beeson K.Y."/>
            <person name="Bibbs L."/>
            <person name="Bolanos R."/>
            <person name="Keller M."/>
            <person name="Kretz K."/>
            <person name="Lin X."/>
            <person name="Mathur E."/>
            <person name="Ni J."/>
            <person name="Podar M."/>
            <person name="Richardson T."/>
            <person name="Sutton G.G."/>
            <person name="Simon M."/>
            <person name="Soll D."/>
            <person name="Stetter K.O."/>
            <person name="Short J.M."/>
            <person name="Noordewier M."/>
        </authorList>
    </citation>
    <scope>NUCLEOTIDE SEQUENCE [LARGE SCALE GENOMIC DNA]</scope>
    <source>
        <strain evidence="5 6">Kin4-M</strain>
    </source>
</reference>
<keyword evidence="2" id="KW-0547">Nucleotide-binding</keyword>
<organism evidence="5 6">
    <name type="scientific">Nanoarchaeum equitans (strain Kin4-M)</name>
    <dbReference type="NCBI Taxonomy" id="228908"/>
    <lineage>
        <taxon>Archaea</taxon>
        <taxon>Nanobdellota</taxon>
        <taxon>Candidatus Nanoarchaeia</taxon>
        <taxon>Nanoarchaeales</taxon>
        <taxon>Nanoarchaeaceae</taxon>
        <taxon>Nanoarchaeum</taxon>
    </lineage>
</organism>
<gene>
    <name evidence="5" type="ordered locus">NEQ401</name>
</gene>
<dbReference type="PANTHER" id="PTHR42759:SF1">
    <property type="entry name" value="MAGNESIUM-CHELATASE SUBUNIT CHLD"/>
    <property type="match status" value="1"/>
</dbReference>
<dbReference type="AlphaFoldDB" id="Q74N18"/>
<dbReference type="EnsemblBacteria" id="AAR39246">
    <property type="protein sequence ID" value="AAR39246"/>
    <property type="gene ID" value="NEQ401"/>
</dbReference>
<evidence type="ECO:0000256" key="2">
    <source>
        <dbReference type="ARBA" id="ARBA00022741"/>
    </source>
</evidence>
<name>Q74N18_NANEQ</name>
<dbReference type="GO" id="GO:0016887">
    <property type="term" value="F:ATP hydrolysis activity"/>
    <property type="evidence" value="ECO:0007669"/>
    <property type="project" value="InterPro"/>
</dbReference>
<dbReference type="Pfam" id="PF01078">
    <property type="entry name" value="Mg_chelatase"/>
    <property type="match status" value="1"/>
</dbReference>
<dbReference type="InterPro" id="IPR000523">
    <property type="entry name" value="Mg_chelatse_chII-like_cat_dom"/>
</dbReference>
<dbReference type="InterPro" id="IPR003593">
    <property type="entry name" value="AAA+_ATPase"/>
</dbReference>
<dbReference type="InterPro" id="IPR011703">
    <property type="entry name" value="ATPase_AAA-3"/>
</dbReference>
<proteinExistence type="inferred from homology"/>
<keyword evidence="3" id="KW-0067">ATP-binding</keyword>
<dbReference type="InterPro" id="IPR041628">
    <property type="entry name" value="ChlI/MoxR_AAA_lid"/>
</dbReference>